<comment type="caution">
    <text evidence="1">The sequence shown here is derived from an EMBL/GenBank/DDBJ whole genome shotgun (WGS) entry which is preliminary data.</text>
</comment>
<dbReference type="Proteomes" id="UP000712281">
    <property type="component" value="Unassembled WGS sequence"/>
</dbReference>
<accession>A0A8S9GQV8</accession>
<dbReference type="EMBL" id="QGKY02001925">
    <property type="protein sequence ID" value="KAF2546618.1"/>
    <property type="molecule type" value="Genomic_DNA"/>
</dbReference>
<protein>
    <submittedName>
        <fullName evidence="1">Uncharacterized protein</fullName>
    </submittedName>
</protein>
<gene>
    <name evidence="2" type="ORF">F2Q68_00015561</name>
    <name evidence="1" type="ORF">F2Q70_00021823</name>
</gene>
<evidence type="ECO:0000313" key="1">
    <source>
        <dbReference type="EMBL" id="KAF2546618.1"/>
    </source>
</evidence>
<evidence type="ECO:0000313" key="2">
    <source>
        <dbReference type="EMBL" id="KAF2558055.1"/>
    </source>
</evidence>
<reference evidence="1" key="1">
    <citation type="submission" date="2019-12" db="EMBL/GenBank/DDBJ databases">
        <title>Genome sequencing and annotation of Brassica cretica.</title>
        <authorList>
            <person name="Studholme D.J."/>
            <person name="Sarris P.F."/>
        </authorList>
    </citation>
    <scope>NUCLEOTIDE SEQUENCE</scope>
    <source>
        <strain evidence="2">PFS-001/15</strain>
        <strain evidence="1">PFS-102/07</strain>
        <tissue evidence="1">Leaf</tissue>
    </source>
</reference>
<proteinExistence type="predicted"/>
<sequence length="88" mass="9984">MRSTCSKATWLRLWTPKKPGVVSQGGVEGFRRGLRLDPLSAAVRRVQERPRGKAPWLKKVEMLRAGEETTKRPREAMAVELRMKVVLG</sequence>
<dbReference type="AlphaFoldDB" id="A0A8S9GQV8"/>
<dbReference type="EMBL" id="QGKW02001940">
    <property type="protein sequence ID" value="KAF2558055.1"/>
    <property type="molecule type" value="Genomic_DNA"/>
</dbReference>
<organism evidence="1">
    <name type="scientific">Brassica cretica</name>
    <name type="common">Mustard</name>
    <dbReference type="NCBI Taxonomy" id="69181"/>
    <lineage>
        <taxon>Eukaryota</taxon>
        <taxon>Viridiplantae</taxon>
        <taxon>Streptophyta</taxon>
        <taxon>Embryophyta</taxon>
        <taxon>Tracheophyta</taxon>
        <taxon>Spermatophyta</taxon>
        <taxon>Magnoliopsida</taxon>
        <taxon>eudicotyledons</taxon>
        <taxon>Gunneridae</taxon>
        <taxon>Pentapetalae</taxon>
        <taxon>rosids</taxon>
        <taxon>malvids</taxon>
        <taxon>Brassicales</taxon>
        <taxon>Brassicaceae</taxon>
        <taxon>Brassiceae</taxon>
        <taxon>Brassica</taxon>
    </lineage>
</organism>
<name>A0A8S9GQV8_BRACR</name>